<evidence type="ECO:0000256" key="2">
    <source>
        <dbReference type="ARBA" id="ARBA00010441"/>
    </source>
</evidence>
<feature type="transmembrane region" description="Helical" evidence="12">
    <location>
        <begin position="190"/>
        <end position="208"/>
    </location>
</feature>
<dbReference type="KEGG" id="samy:DB32_000885"/>
<dbReference type="EMBL" id="CP011125">
    <property type="protein sequence ID" value="AKF03736.1"/>
    <property type="molecule type" value="Genomic_DNA"/>
</dbReference>
<keyword evidence="5 12" id="KW-0812">Transmembrane</keyword>
<organism evidence="13 14">
    <name type="scientific">Sandaracinus amylolyticus</name>
    <dbReference type="NCBI Taxonomy" id="927083"/>
    <lineage>
        <taxon>Bacteria</taxon>
        <taxon>Pseudomonadati</taxon>
        <taxon>Myxococcota</taxon>
        <taxon>Polyangia</taxon>
        <taxon>Polyangiales</taxon>
        <taxon>Sandaracinaceae</taxon>
        <taxon>Sandaracinus</taxon>
    </lineage>
</organism>
<keyword evidence="9" id="KW-0594">Phospholipid biosynthesis</keyword>
<name>A0A0F6VZP5_9BACT</name>
<keyword evidence="14" id="KW-1185">Reference proteome</keyword>
<dbReference type="PANTHER" id="PTHR14269:SF61">
    <property type="entry name" value="CDP-DIACYLGLYCEROL--SERINE O-PHOSPHATIDYLTRANSFERASE"/>
    <property type="match status" value="1"/>
</dbReference>
<sequence>MNDTRPTRPKHFSMLRTFVLADLVTMANAASGTGAIFLCLRYVAERDPAYALGAFALLPIALVADVLDGAVARWRRRQSPLGADLDSLADVVSFGVAPAVLAFALGMDGGWDALVLVYFVACGISRLARYNVTASALSGDDGKVKYYEGTPIPTSLGLVAILGGAFWAGAVHDQLWLGALRIGPWELHPLVLIYALSGSAMISASLRIPKP</sequence>
<evidence type="ECO:0000256" key="6">
    <source>
        <dbReference type="ARBA" id="ARBA00022989"/>
    </source>
</evidence>
<keyword evidence="6 12" id="KW-1133">Transmembrane helix</keyword>
<dbReference type="AlphaFoldDB" id="A0A0F6VZP5"/>
<dbReference type="InterPro" id="IPR043130">
    <property type="entry name" value="CDP-OH_PTrfase_TM_dom"/>
</dbReference>
<protein>
    <submittedName>
        <fullName evidence="13">CDP-diacylglycerol--serine O-phosphatidyltransferase</fullName>
    </submittedName>
</protein>
<comment type="subcellular location">
    <subcellularLocation>
        <location evidence="1">Membrane</location>
        <topology evidence="1">Multi-pass membrane protein</topology>
    </subcellularLocation>
</comment>
<evidence type="ECO:0000256" key="9">
    <source>
        <dbReference type="ARBA" id="ARBA00023209"/>
    </source>
</evidence>
<proteinExistence type="inferred from homology"/>
<dbReference type="InterPro" id="IPR000462">
    <property type="entry name" value="CDP-OH_P_trans"/>
</dbReference>
<dbReference type="PROSITE" id="PS00379">
    <property type="entry name" value="CDP_ALCOHOL_P_TRANSF"/>
    <property type="match status" value="1"/>
</dbReference>
<dbReference type="GO" id="GO:0016020">
    <property type="term" value="C:membrane"/>
    <property type="evidence" value="ECO:0007669"/>
    <property type="project" value="UniProtKB-SubCell"/>
</dbReference>
<keyword evidence="7" id="KW-0443">Lipid metabolism</keyword>
<feature type="transmembrane region" description="Helical" evidence="12">
    <location>
        <begin position="152"/>
        <end position="170"/>
    </location>
</feature>
<dbReference type="PANTHER" id="PTHR14269">
    <property type="entry name" value="CDP-DIACYLGLYCEROL--GLYCEROL-3-PHOSPHATE 3-PHOSPHATIDYLTRANSFERASE-RELATED"/>
    <property type="match status" value="1"/>
</dbReference>
<dbReference type="GO" id="GO:0008654">
    <property type="term" value="P:phospholipid biosynthetic process"/>
    <property type="evidence" value="ECO:0007669"/>
    <property type="project" value="UniProtKB-KW"/>
</dbReference>
<keyword evidence="3" id="KW-0444">Lipid biosynthesis</keyword>
<dbReference type="RefSeq" id="WP_053231162.1">
    <property type="nucleotide sequence ID" value="NZ_CP011125.1"/>
</dbReference>
<dbReference type="InterPro" id="IPR050324">
    <property type="entry name" value="CDP-alcohol_PTase-I"/>
</dbReference>
<evidence type="ECO:0000256" key="7">
    <source>
        <dbReference type="ARBA" id="ARBA00023098"/>
    </source>
</evidence>
<feature type="transmembrane region" description="Helical" evidence="12">
    <location>
        <begin position="20"/>
        <end position="43"/>
    </location>
</feature>
<evidence type="ECO:0000313" key="14">
    <source>
        <dbReference type="Proteomes" id="UP000034883"/>
    </source>
</evidence>
<dbReference type="Gene3D" id="1.20.120.1760">
    <property type="match status" value="1"/>
</dbReference>
<feature type="transmembrane region" description="Helical" evidence="12">
    <location>
        <begin position="49"/>
        <end position="67"/>
    </location>
</feature>
<keyword evidence="8 12" id="KW-0472">Membrane</keyword>
<comment type="similarity">
    <text evidence="2 11">Belongs to the CDP-alcohol phosphatidyltransferase class-I family.</text>
</comment>
<evidence type="ECO:0000256" key="12">
    <source>
        <dbReference type="SAM" id="Phobius"/>
    </source>
</evidence>
<dbReference type="InterPro" id="IPR048254">
    <property type="entry name" value="CDP_ALCOHOL_P_TRANSF_CS"/>
</dbReference>
<keyword evidence="4 11" id="KW-0808">Transferase</keyword>
<evidence type="ECO:0000256" key="4">
    <source>
        <dbReference type="ARBA" id="ARBA00022679"/>
    </source>
</evidence>
<dbReference type="GO" id="GO:0016780">
    <property type="term" value="F:phosphotransferase activity, for other substituted phosphate groups"/>
    <property type="evidence" value="ECO:0007669"/>
    <property type="project" value="InterPro"/>
</dbReference>
<dbReference type="Proteomes" id="UP000034883">
    <property type="component" value="Chromosome"/>
</dbReference>
<evidence type="ECO:0000256" key="1">
    <source>
        <dbReference type="ARBA" id="ARBA00004141"/>
    </source>
</evidence>
<dbReference type="STRING" id="927083.DB32_000885"/>
<evidence type="ECO:0000256" key="8">
    <source>
        <dbReference type="ARBA" id="ARBA00023136"/>
    </source>
</evidence>
<evidence type="ECO:0000313" key="13">
    <source>
        <dbReference type="EMBL" id="AKF03736.1"/>
    </source>
</evidence>
<gene>
    <name evidence="13" type="ORF">DB32_000885</name>
</gene>
<reference evidence="13 14" key="1">
    <citation type="submission" date="2015-03" db="EMBL/GenBank/DDBJ databases">
        <title>Genome assembly of Sandaracinus amylolyticus DSM 53668.</title>
        <authorList>
            <person name="Sharma G."/>
            <person name="Subramanian S."/>
        </authorList>
    </citation>
    <scope>NUCLEOTIDE SEQUENCE [LARGE SCALE GENOMIC DNA]</scope>
    <source>
        <strain evidence="13 14">DSM 53668</strain>
    </source>
</reference>
<accession>A0A0F6VZP5</accession>
<evidence type="ECO:0000256" key="10">
    <source>
        <dbReference type="ARBA" id="ARBA00023264"/>
    </source>
</evidence>
<evidence type="ECO:0000256" key="5">
    <source>
        <dbReference type="ARBA" id="ARBA00022692"/>
    </source>
</evidence>
<dbReference type="Pfam" id="PF01066">
    <property type="entry name" value="CDP-OH_P_transf"/>
    <property type="match status" value="1"/>
</dbReference>
<keyword evidence="10" id="KW-1208">Phospholipid metabolism</keyword>
<evidence type="ECO:0000256" key="11">
    <source>
        <dbReference type="RuleBase" id="RU003750"/>
    </source>
</evidence>
<evidence type="ECO:0000256" key="3">
    <source>
        <dbReference type="ARBA" id="ARBA00022516"/>
    </source>
</evidence>